<evidence type="ECO:0000313" key="4">
    <source>
        <dbReference type="Proteomes" id="UP000006851"/>
    </source>
</evidence>
<feature type="transmembrane region" description="Helical" evidence="2">
    <location>
        <begin position="75"/>
        <end position="97"/>
    </location>
</feature>
<gene>
    <name evidence="3" type="ordered locus">Corgl_0244</name>
</gene>
<organism evidence="3 4">
    <name type="scientific">Coriobacterium glomerans (strain ATCC 49209 / DSM 20642 / JCM 10262 / PW2)</name>
    <dbReference type="NCBI Taxonomy" id="700015"/>
    <lineage>
        <taxon>Bacteria</taxon>
        <taxon>Bacillati</taxon>
        <taxon>Actinomycetota</taxon>
        <taxon>Coriobacteriia</taxon>
        <taxon>Coriobacteriales</taxon>
        <taxon>Coriobacteriaceae</taxon>
        <taxon>Coriobacterium</taxon>
    </lineage>
</organism>
<accession>F2N731</accession>
<reference evidence="4" key="1">
    <citation type="journal article" date="2013" name="Stand. Genomic Sci.">
        <title>Complete genome sequence of Coriobacterium glomerans type strain (PW2(T)) from the midgut of Pyrrhocoris apterus L. (red soldier bug).</title>
        <authorList>
            <person name="Stackebrandt E."/>
            <person name="Zeytun A."/>
            <person name="Lapidus A."/>
            <person name="Nolan M."/>
            <person name="Lucas S."/>
            <person name="Hammon N."/>
            <person name="Deshpande S."/>
            <person name="Cheng J.F."/>
            <person name="Tapia R."/>
            <person name="Goodwin L.A."/>
            <person name="Pitluck S."/>
            <person name="Liolios K."/>
            <person name="Pagani I."/>
            <person name="Ivanova N."/>
            <person name="Mavromatis K."/>
            <person name="Mikhailova N."/>
            <person name="Huntemann M."/>
            <person name="Pati A."/>
            <person name="Chen A."/>
            <person name="Palaniappan K."/>
            <person name="Chang Y.J."/>
            <person name="Land M."/>
            <person name="Hauser L."/>
            <person name="Rohde M."/>
            <person name="Pukall R."/>
            <person name="Goker M."/>
            <person name="Detter J.C."/>
            <person name="Woyke T."/>
            <person name="Bristow J."/>
            <person name="Eisen J.A."/>
            <person name="Markowitz V."/>
            <person name="Hugenholtz P."/>
            <person name="Kyrpides N.C."/>
            <person name="Klenk H.P."/>
        </authorList>
    </citation>
    <scope>NUCLEOTIDE SEQUENCE</scope>
    <source>
        <strain evidence="4">ATCC 49209 / DSM 20642 / JCM 10262 / PW2</strain>
    </source>
</reference>
<dbReference type="EMBL" id="CP002628">
    <property type="protein sequence ID" value="AEB06370.1"/>
    <property type="molecule type" value="Genomic_DNA"/>
</dbReference>
<evidence type="ECO:0000313" key="3">
    <source>
        <dbReference type="EMBL" id="AEB06370.1"/>
    </source>
</evidence>
<evidence type="ECO:0000256" key="1">
    <source>
        <dbReference type="SAM" id="MobiDB-lite"/>
    </source>
</evidence>
<name>F2N731_CORGP</name>
<keyword evidence="4" id="KW-1185">Reference proteome</keyword>
<dbReference type="AlphaFoldDB" id="F2N731"/>
<dbReference type="Proteomes" id="UP000006851">
    <property type="component" value="Chromosome"/>
</dbReference>
<dbReference type="KEGG" id="cgo:Corgl_0244"/>
<feature type="transmembrane region" description="Helical" evidence="2">
    <location>
        <begin position="29"/>
        <end position="47"/>
    </location>
</feature>
<keyword evidence="2" id="KW-0472">Membrane</keyword>
<proteinExistence type="predicted"/>
<feature type="region of interest" description="Disordered" evidence="1">
    <location>
        <begin position="103"/>
        <end position="125"/>
    </location>
</feature>
<dbReference type="HOGENOM" id="CLU_1388219_0_0_11"/>
<keyword evidence="2" id="KW-0812">Transmembrane</keyword>
<feature type="compositionally biased region" description="Polar residues" evidence="1">
    <location>
        <begin position="103"/>
        <end position="117"/>
    </location>
</feature>
<keyword evidence="2" id="KW-1133">Transmembrane helix</keyword>
<evidence type="ECO:0000256" key="2">
    <source>
        <dbReference type="SAM" id="Phobius"/>
    </source>
</evidence>
<feature type="region of interest" description="Disordered" evidence="1">
    <location>
        <begin position="138"/>
        <end position="196"/>
    </location>
</feature>
<sequence>MHMTRKPTYPSGGPNRTDATAMQANIARIVLYVIAALLAFYTLWAALECYEQINQLVAQGQLSVSGNEFNIVTTYMSHCAGYGVDAIIVFSLGWLIFHSVHKTSSPANPERASQTVISAAPDSSDREEQVVEAGFAACQEDEETPSSSEAAPADDPVSCDASTGAEADSVSDQDVVAGREADEAASSDEPSPVAKI</sequence>
<protein>
    <submittedName>
        <fullName evidence="3">Uncharacterized protein</fullName>
    </submittedName>
</protein>